<evidence type="ECO:0000313" key="1">
    <source>
        <dbReference type="Proteomes" id="UP000046393"/>
    </source>
</evidence>
<evidence type="ECO:0000313" key="2">
    <source>
        <dbReference type="WBParaSite" id="SMUV_0000643901-mRNA-1"/>
    </source>
</evidence>
<name>A0A0N5AP72_9BILA</name>
<dbReference type="AlphaFoldDB" id="A0A0N5AP72"/>
<dbReference type="WBParaSite" id="SMUV_0000643901-mRNA-1">
    <property type="protein sequence ID" value="SMUV_0000643901-mRNA-1"/>
    <property type="gene ID" value="SMUV_0000643901"/>
</dbReference>
<proteinExistence type="predicted"/>
<dbReference type="Proteomes" id="UP000046393">
    <property type="component" value="Unplaced"/>
</dbReference>
<protein>
    <submittedName>
        <fullName evidence="2">CFEM domain-containing protein</fullName>
    </submittedName>
</protein>
<organism evidence="1 2">
    <name type="scientific">Syphacia muris</name>
    <dbReference type="NCBI Taxonomy" id="451379"/>
    <lineage>
        <taxon>Eukaryota</taxon>
        <taxon>Metazoa</taxon>
        <taxon>Ecdysozoa</taxon>
        <taxon>Nematoda</taxon>
        <taxon>Chromadorea</taxon>
        <taxon>Rhabditida</taxon>
        <taxon>Spirurina</taxon>
        <taxon>Oxyuridomorpha</taxon>
        <taxon>Oxyuroidea</taxon>
        <taxon>Oxyuridae</taxon>
        <taxon>Syphacia</taxon>
    </lineage>
</organism>
<accession>A0A0N5AP72</accession>
<reference evidence="2" key="1">
    <citation type="submission" date="2017-02" db="UniProtKB">
        <authorList>
            <consortium name="WormBaseParasite"/>
        </authorList>
    </citation>
    <scope>IDENTIFICATION</scope>
</reference>
<sequence length="69" mass="7842">MPAAKMIFNITAPCSVCWNTEWADFVDERRCSGVNTHCQLHEHCQIRGNIDTGTSCIYESCSNFIDRLT</sequence>
<keyword evidence="1" id="KW-1185">Reference proteome</keyword>